<dbReference type="OrthoDB" id="9813689at2"/>
<dbReference type="RefSeq" id="WP_039312413.1">
    <property type="nucleotide sequence ID" value="NZ_CP006905.1"/>
</dbReference>
<keyword evidence="6 8" id="KW-0472">Membrane</keyword>
<dbReference type="GO" id="GO:0005886">
    <property type="term" value="C:plasma membrane"/>
    <property type="evidence" value="ECO:0007669"/>
    <property type="project" value="UniProtKB-SubCell"/>
</dbReference>
<proteinExistence type="inferred from homology"/>
<keyword evidence="7" id="KW-0479">Metal-binding</keyword>
<evidence type="ECO:0000256" key="4">
    <source>
        <dbReference type="ARBA" id="ARBA00022692"/>
    </source>
</evidence>
<evidence type="ECO:0000313" key="9">
    <source>
        <dbReference type="EMBL" id="AIY84526.1"/>
    </source>
</evidence>
<feature type="transmembrane region" description="Helical" evidence="8">
    <location>
        <begin position="106"/>
        <end position="125"/>
    </location>
</feature>
<feature type="transmembrane region" description="Helical" evidence="8">
    <location>
        <begin position="194"/>
        <end position="215"/>
    </location>
</feature>
<evidence type="ECO:0000256" key="1">
    <source>
        <dbReference type="ARBA" id="ARBA00004651"/>
    </source>
</evidence>
<evidence type="ECO:0000256" key="2">
    <source>
        <dbReference type="ARBA" id="ARBA00008488"/>
    </source>
</evidence>
<evidence type="ECO:0000256" key="7">
    <source>
        <dbReference type="PIRSR" id="PIRSR604254-1"/>
    </source>
</evidence>
<dbReference type="GO" id="GO:0046872">
    <property type="term" value="F:metal ion binding"/>
    <property type="evidence" value="ECO:0007669"/>
    <property type="project" value="UniProtKB-KW"/>
</dbReference>
<protein>
    <submittedName>
        <fullName evidence="9">Channel, hemolysin III family protein</fullName>
    </submittedName>
</protein>
<evidence type="ECO:0000256" key="6">
    <source>
        <dbReference type="ARBA" id="ARBA00023136"/>
    </source>
</evidence>
<keyword evidence="10" id="KW-1185">Reference proteome</keyword>
<evidence type="ECO:0000313" key="10">
    <source>
        <dbReference type="Proteomes" id="UP000030635"/>
    </source>
</evidence>
<evidence type="ECO:0000256" key="8">
    <source>
        <dbReference type="SAM" id="Phobius"/>
    </source>
</evidence>
<feature type="transmembrane region" description="Helical" evidence="8">
    <location>
        <begin position="42"/>
        <end position="62"/>
    </location>
</feature>
<dbReference type="STRING" id="1561.NPD11_1848"/>
<dbReference type="AlphaFoldDB" id="A0A0A7G0A3"/>
<organism evidence="9 10">
    <name type="scientific">Clostridium baratii str. Sullivan</name>
    <dbReference type="NCBI Taxonomy" id="1415775"/>
    <lineage>
        <taxon>Bacteria</taxon>
        <taxon>Bacillati</taxon>
        <taxon>Bacillota</taxon>
        <taxon>Clostridia</taxon>
        <taxon>Eubacteriales</taxon>
        <taxon>Clostridiaceae</taxon>
        <taxon>Clostridium</taxon>
    </lineage>
</organism>
<comment type="subcellular location">
    <subcellularLocation>
        <location evidence="1">Cell membrane</location>
        <topology evidence="1">Multi-pass membrane protein</topology>
    </subcellularLocation>
</comment>
<accession>A0A0A7G0A3</accession>
<dbReference type="Pfam" id="PF03006">
    <property type="entry name" value="HlyIII"/>
    <property type="match status" value="1"/>
</dbReference>
<feature type="binding site" evidence="7">
    <location>
        <position position="63"/>
    </location>
    <ligand>
        <name>Zn(2+)</name>
        <dbReference type="ChEBI" id="CHEBI:29105"/>
    </ligand>
</feature>
<dbReference type="InterPro" id="IPR005744">
    <property type="entry name" value="Hy-lIII"/>
</dbReference>
<dbReference type="NCBIfam" id="TIGR01065">
    <property type="entry name" value="hlyIII"/>
    <property type="match status" value="1"/>
</dbReference>
<keyword evidence="3" id="KW-1003">Cell membrane</keyword>
<name>A0A0A7G0A3_9CLOT</name>
<keyword evidence="4 8" id="KW-0812">Transmembrane</keyword>
<keyword evidence="7" id="KW-0862">Zinc</keyword>
<dbReference type="Proteomes" id="UP000030635">
    <property type="component" value="Chromosome"/>
</dbReference>
<feature type="transmembrane region" description="Helical" evidence="8">
    <location>
        <begin position="82"/>
        <end position="99"/>
    </location>
</feature>
<feature type="transmembrane region" description="Helical" evidence="8">
    <location>
        <begin position="131"/>
        <end position="151"/>
    </location>
</feature>
<feature type="transmembrane region" description="Helical" evidence="8">
    <location>
        <begin position="12"/>
        <end position="30"/>
    </location>
</feature>
<dbReference type="PANTHER" id="PTHR20855:SF3">
    <property type="entry name" value="LD03007P"/>
    <property type="match status" value="1"/>
</dbReference>
<reference evidence="9 10" key="1">
    <citation type="journal article" date="2015" name="Infect. Genet. Evol.">
        <title>Genomic sequences of six botulinum neurotoxin-producing strains representing three clostridial species illustrate the mobility and diversity of botulinum neurotoxin genes.</title>
        <authorList>
            <person name="Smith T.J."/>
            <person name="Hill K.K."/>
            <person name="Xie G."/>
            <person name="Foley B.T."/>
            <person name="Williamson C.H."/>
            <person name="Foster J.T."/>
            <person name="Johnson S.L."/>
            <person name="Chertkov O."/>
            <person name="Teshima H."/>
            <person name="Gibbons H.S."/>
            <person name="Johnsky L.A."/>
            <person name="Karavis M.A."/>
            <person name="Smith L.A."/>
        </authorList>
    </citation>
    <scope>NUCLEOTIDE SEQUENCE [LARGE SCALE GENOMIC DNA]</scope>
    <source>
        <strain evidence="9">Sullivan</strain>
    </source>
</reference>
<dbReference type="KEGG" id="cbv:U729_1154"/>
<dbReference type="PANTHER" id="PTHR20855">
    <property type="entry name" value="ADIPOR/PROGESTIN RECEPTOR-RELATED"/>
    <property type="match status" value="1"/>
</dbReference>
<dbReference type="InterPro" id="IPR004254">
    <property type="entry name" value="AdipoR/HlyIII-related"/>
</dbReference>
<feature type="binding site" evidence="7">
    <location>
        <position position="196"/>
    </location>
    <ligand>
        <name>Zn(2+)</name>
        <dbReference type="ChEBI" id="CHEBI:29105"/>
    </ligand>
</feature>
<feature type="transmembrane region" description="Helical" evidence="8">
    <location>
        <begin position="158"/>
        <end position="179"/>
    </location>
</feature>
<sequence>MEKYFREPLNGLTHLIGAILSLIGLIALITKAVLIKSPPTTIISVIVFGVSMILLYTASTTYHSVISTDKVIYRLKKLDHSMIFVLITGSYAPFCLIALNNKAGFILFAAVAISAVLGITFKLFWVTCPKWISSVMYIAVGWFAIFAIYPLSKVLDPMALFLLVLGGIMYTIGGVIYAFKDDKFKIGAFGTHEIFHVFILLGTLCHFIAVFAYVLQ</sequence>
<evidence type="ECO:0000256" key="3">
    <source>
        <dbReference type="ARBA" id="ARBA00022475"/>
    </source>
</evidence>
<dbReference type="eggNOG" id="COG1272">
    <property type="taxonomic scope" value="Bacteria"/>
</dbReference>
<gene>
    <name evidence="9" type="ORF">U729_1154</name>
</gene>
<evidence type="ECO:0000256" key="5">
    <source>
        <dbReference type="ARBA" id="ARBA00022989"/>
    </source>
</evidence>
<dbReference type="HOGENOM" id="CLU_051078_2_1_9"/>
<dbReference type="GO" id="GO:0140911">
    <property type="term" value="F:pore-forming activity"/>
    <property type="evidence" value="ECO:0007669"/>
    <property type="project" value="InterPro"/>
</dbReference>
<dbReference type="EMBL" id="CP006905">
    <property type="protein sequence ID" value="AIY84526.1"/>
    <property type="molecule type" value="Genomic_DNA"/>
</dbReference>
<feature type="binding site" evidence="7">
    <location>
        <position position="192"/>
    </location>
    <ligand>
        <name>Zn(2+)</name>
        <dbReference type="ChEBI" id="CHEBI:29105"/>
    </ligand>
</feature>
<keyword evidence="5 8" id="KW-1133">Transmembrane helix</keyword>
<comment type="similarity">
    <text evidence="2">Belongs to the UPF0073 (Hly-III) family.</text>
</comment>